<evidence type="ECO:0000313" key="3">
    <source>
        <dbReference type="Proteomes" id="UP000196158"/>
    </source>
</evidence>
<dbReference type="STRING" id="1789683.A0A1X7QYE0"/>
<comment type="similarity">
    <text evidence="1">Belongs to the NSE1 family.</text>
</comment>
<keyword evidence="1" id="KW-0479">Metal-binding</keyword>
<keyword evidence="1" id="KW-0863">Zinc-finger</keyword>
<dbReference type="OrthoDB" id="185455at2759"/>
<dbReference type="GO" id="GO:0005634">
    <property type="term" value="C:nucleus"/>
    <property type="evidence" value="ECO:0007669"/>
    <property type="project" value="UniProtKB-SubCell"/>
</dbReference>
<evidence type="ECO:0000256" key="1">
    <source>
        <dbReference type="RuleBase" id="RU368018"/>
    </source>
</evidence>
<organism evidence="2 3">
    <name type="scientific">Maudiozyma saulgeensis</name>
    <dbReference type="NCBI Taxonomy" id="1789683"/>
    <lineage>
        <taxon>Eukaryota</taxon>
        <taxon>Fungi</taxon>
        <taxon>Dikarya</taxon>
        <taxon>Ascomycota</taxon>
        <taxon>Saccharomycotina</taxon>
        <taxon>Saccharomycetes</taxon>
        <taxon>Saccharomycetales</taxon>
        <taxon>Saccharomycetaceae</taxon>
        <taxon>Maudiozyma</taxon>
    </lineage>
</organism>
<protein>
    <recommendedName>
        <fullName evidence="1">Non-structural maintenance of chromosomes element 1 homolog</fullName>
        <ecNumber evidence="1">2.3.2.27</ecNumber>
    </recommendedName>
</protein>
<name>A0A1X7QYE0_9SACH</name>
<keyword evidence="1" id="KW-0862">Zinc</keyword>
<keyword evidence="1" id="KW-0833">Ubl conjugation pathway</keyword>
<comment type="subcellular location">
    <subcellularLocation>
        <location evidence="1">Nucleus</location>
    </subcellularLocation>
</comment>
<dbReference type="GO" id="GO:0008270">
    <property type="term" value="F:zinc ion binding"/>
    <property type="evidence" value="ECO:0007669"/>
    <property type="project" value="UniProtKB-KW"/>
</dbReference>
<dbReference type="EC" id="2.3.2.27" evidence="1"/>
<gene>
    <name evidence="2" type="ORF">KASA_0Q06424G</name>
</gene>
<reference evidence="2 3" key="1">
    <citation type="submission" date="2017-04" db="EMBL/GenBank/DDBJ databases">
        <authorList>
            <person name="Afonso C.L."/>
            <person name="Miller P.J."/>
            <person name="Scott M.A."/>
            <person name="Spackman E."/>
            <person name="Goraichik I."/>
            <person name="Dimitrov K.M."/>
            <person name="Suarez D.L."/>
            <person name="Swayne D.E."/>
        </authorList>
    </citation>
    <scope>NUCLEOTIDE SEQUENCE [LARGE SCALE GENOMIC DNA]</scope>
</reference>
<keyword evidence="1" id="KW-0233">DNA recombination</keyword>
<comment type="function">
    <text evidence="1">Acts in a DNA repair pathway for removal of UV-induced DNA damage that is distinct from classical nucleotide excision repair and in repair of ionizing radiation damage. Functions in homologous recombination repair of DNA double strand breaks and in recovery of stalled replication forks.</text>
</comment>
<dbReference type="EMBL" id="FXLY01000002">
    <property type="protein sequence ID" value="SMN18204.1"/>
    <property type="molecule type" value="Genomic_DNA"/>
</dbReference>
<comment type="catalytic activity">
    <reaction evidence="1">
        <text>S-ubiquitinyl-[E2 ubiquitin-conjugating enzyme]-L-cysteine + [acceptor protein]-L-lysine = [E2 ubiquitin-conjugating enzyme]-L-cysteine + N(6)-ubiquitinyl-[acceptor protein]-L-lysine.</text>
        <dbReference type="EC" id="2.3.2.27"/>
    </reaction>
</comment>
<dbReference type="InterPro" id="IPR011513">
    <property type="entry name" value="Nse1"/>
</dbReference>
<dbReference type="PANTHER" id="PTHR20973:SF0">
    <property type="entry name" value="NON-STRUCTURAL MAINTENANCE OF CHROMOSOMES ELEMENT 1 HOMOLOG"/>
    <property type="match status" value="1"/>
</dbReference>
<dbReference type="Proteomes" id="UP000196158">
    <property type="component" value="Unassembled WGS sequence"/>
</dbReference>
<dbReference type="InterPro" id="IPR036388">
    <property type="entry name" value="WH-like_DNA-bd_sf"/>
</dbReference>
<dbReference type="GO" id="GO:0061630">
    <property type="term" value="F:ubiquitin protein ligase activity"/>
    <property type="evidence" value="ECO:0007669"/>
    <property type="project" value="UniProtKB-EC"/>
</dbReference>
<keyword evidence="3" id="KW-1185">Reference proteome</keyword>
<keyword evidence="1" id="KW-0234">DNA repair</keyword>
<feature type="non-terminal residue" evidence="2">
    <location>
        <position position="273"/>
    </location>
</feature>
<dbReference type="PANTHER" id="PTHR20973">
    <property type="entry name" value="NON-SMC ELEMENT 1-RELATED"/>
    <property type="match status" value="1"/>
</dbReference>
<dbReference type="GO" id="GO:0030915">
    <property type="term" value="C:Smc5-Smc6 complex"/>
    <property type="evidence" value="ECO:0007669"/>
    <property type="project" value="UniProtKB-UniRule"/>
</dbReference>
<keyword evidence="1" id="KW-0227">DNA damage</keyword>
<dbReference type="GO" id="GO:0000724">
    <property type="term" value="P:double-strand break repair via homologous recombination"/>
    <property type="evidence" value="ECO:0007669"/>
    <property type="project" value="TreeGrafter"/>
</dbReference>
<keyword evidence="1" id="KW-0539">Nucleus</keyword>
<dbReference type="Gene3D" id="1.10.10.10">
    <property type="entry name" value="Winged helix-like DNA-binding domain superfamily/Winged helix DNA-binding domain"/>
    <property type="match status" value="1"/>
</dbReference>
<dbReference type="Pfam" id="PF07574">
    <property type="entry name" value="SMC_Nse1"/>
    <property type="match status" value="1"/>
</dbReference>
<comment type="subunit">
    <text evidence="1">Component of the Smc5-Smc6 complex.</text>
</comment>
<keyword evidence="1" id="KW-0808">Transferase</keyword>
<evidence type="ECO:0000313" key="2">
    <source>
        <dbReference type="EMBL" id="SMN18204.1"/>
    </source>
</evidence>
<dbReference type="AlphaFoldDB" id="A0A1X7QYE0"/>
<accession>A0A1X7QYE0</accession>
<sequence>MDVGIDNELQNLEVAQDDTSKYLLQYMLAVQGVCHENVLLLALMKLKLDQEQFDKTWSIKQWLDCLKKYIEEINVKLSPLLYKLILVNHDVGNDAADTHIRQKFQRFISSVNHANFNDSLASNMADNEAMEQVTSGSLSLPQSNRYYVYINLQSTNETKLATKFTTKEIEFIKWAIEQFMTQGDIIEYKTPQLTSSIIDKVNNILKDINSNDSAESSTENWNHFITYSVGSTQLSQFADMSPLEIEHVLRQLCDYKWFYRTSEGKFGMDIRCI</sequence>
<proteinExistence type="inferred from homology"/>